<protein>
    <recommendedName>
        <fullName evidence="5 14">Cytidine deaminase</fullName>
        <ecNumber evidence="4 14">3.5.4.5</ecNumber>
    </recommendedName>
    <alternativeName>
        <fullName evidence="9 14">Cytidine aminohydrolase</fullName>
    </alternativeName>
</protein>
<keyword evidence="6 13" id="KW-0479">Metal-binding</keyword>
<feature type="binding site" evidence="13">
    <location>
        <position position="88"/>
    </location>
    <ligand>
        <name>Zn(2+)</name>
        <dbReference type="ChEBI" id="CHEBI:29105"/>
        <note>catalytic</note>
    </ligand>
</feature>
<feature type="domain" description="CMP/dCMP-type deaminase" evidence="15">
    <location>
        <begin position="1"/>
        <end position="127"/>
    </location>
</feature>
<evidence type="ECO:0000256" key="7">
    <source>
        <dbReference type="ARBA" id="ARBA00022801"/>
    </source>
</evidence>
<evidence type="ECO:0000256" key="11">
    <source>
        <dbReference type="ARBA" id="ARBA00049558"/>
    </source>
</evidence>
<dbReference type="RefSeq" id="WP_006272550.1">
    <property type="nucleotide sequence ID" value="NZ_GL883077.1"/>
</dbReference>
<feature type="binding site" evidence="13">
    <location>
        <position position="52"/>
    </location>
    <ligand>
        <name>Zn(2+)</name>
        <dbReference type="ChEBI" id="CHEBI:29105"/>
        <note>catalytic</note>
    </ligand>
</feature>
<evidence type="ECO:0000256" key="4">
    <source>
        <dbReference type="ARBA" id="ARBA00012783"/>
    </source>
</evidence>
<comment type="cofactor">
    <cofactor evidence="1 13 14">
        <name>Zn(2+)</name>
        <dbReference type="ChEBI" id="CHEBI:29105"/>
    </cofactor>
</comment>
<name>F4QKQ1_9CAUL</name>
<dbReference type="CDD" id="cd01283">
    <property type="entry name" value="cytidine_deaminase"/>
    <property type="match status" value="1"/>
</dbReference>
<gene>
    <name evidence="16" type="primary">cdd</name>
    <name evidence="16" type="ORF">ABI_17930</name>
</gene>
<evidence type="ECO:0000256" key="10">
    <source>
        <dbReference type="ARBA" id="ARBA00049252"/>
    </source>
</evidence>
<dbReference type="Pfam" id="PF00383">
    <property type="entry name" value="dCMP_cyt_deam_1"/>
    <property type="match status" value="1"/>
</dbReference>
<evidence type="ECO:0000313" key="17">
    <source>
        <dbReference type="Proteomes" id="UP000006512"/>
    </source>
</evidence>
<dbReference type="PANTHER" id="PTHR11644">
    <property type="entry name" value="CYTIDINE DEAMINASE"/>
    <property type="match status" value="1"/>
</dbReference>
<dbReference type="PROSITE" id="PS00903">
    <property type="entry name" value="CYT_DCMP_DEAMINASES_1"/>
    <property type="match status" value="1"/>
</dbReference>
<evidence type="ECO:0000256" key="12">
    <source>
        <dbReference type="PIRSR" id="PIRSR606262-1"/>
    </source>
</evidence>
<keyword evidence="8 13" id="KW-0862">Zinc</keyword>
<evidence type="ECO:0000259" key="15">
    <source>
        <dbReference type="PROSITE" id="PS51747"/>
    </source>
</evidence>
<dbReference type="NCBIfam" id="TIGR01354">
    <property type="entry name" value="cyt_deam_tetra"/>
    <property type="match status" value="1"/>
</dbReference>
<keyword evidence="7 14" id="KW-0378">Hydrolase</keyword>
<dbReference type="HOGENOM" id="CLU_097262_0_1_5"/>
<evidence type="ECO:0000256" key="13">
    <source>
        <dbReference type="PIRSR" id="PIRSR606262-3"/>
    </source>
</evidence>
<comment type="similarity">
    <text evidence="3 14">Belongs to the cytidine and deoxycytidylate deaminase family.</text>
</comment>
<accession>F4QKQ1</accession>
<dbReference type="SUPFAM" id="SSF53927">
    <property type="entry name" value="Cytidine deaminase-like"/>
    <property type="match status" value="1"/>
</dbReference>
<evidence type="ECO:0000313" key="16">
    <source>
        <dbReference type="EMBL" id="EGF93353.1"/>
    </source>
</evidence>
<keyword evidence="17" id="KW-1185">Reference proteome</keyword>
<dbReference type="Proteomes" id="UP000006512">
    <property type="component" value="Unassembled WGS sequence"/>
</dbReference>
<dbReference type="FunFam" id="3.40.140.10:FF:000008">
    <property type="entry name" value="Cytidine deaminase"/>
    <property type="match status" value="1"/>
</dbReference>
<evidence type="ECO:0000256" key="6">
    <source>
        <dbReference type="ARBA" id="ARBA00022723"/>
    </source>
</evidence>
<dbReference type="GO" id="GO:0008270">
    <property type="term" value="F:zinc ion binding"/>
    <property type="evidence" value="ECO:0007669"/>
    <property type="project" value="UniProtKB-UniRule"/>
</dbReference>
<dbReference type="GO" id="GO:0042802">
    <property type="term" value="F:identical protein binding"/>
    <property type="evidence" value="ECO:0007669"/>
    <property type="project" value="UniProtKB-ARBA"/>
</dbReference>
<evidence type="ECO:0000256" key="3">
    <source>
        <dbReference type="ARBA" id="ARBA00006576"/>
    </source>
</evidence>
<comment type="catalytic activity">
    <reaction evidence="11 14">
        <text>cytidine + H2O + H(+) = uridine + NH4(+)</text>
        <dbReference type="Rhea" id="RHEA:16069"/>
        <dbReference type="ChEBI" id="CHEBI:15377"/>
        <dbReference type="ChEBI" id="CHEBI:15378"/>
        <dbReference type="ChEBI" id="CHEBI:16704"/>
        <dbReference type="ChEBI" id="CHEBI:17562"/>
        <dbReference type="ChEBI" id="CHEBI:28938"/>
        <dbReference type="EC" id="3.5.4.5"/>
    </reaction>
</comment>
<dbReference type="GO" id="GO:0005829">
    <property type="term" value="C:cytosol"/>
    <property type="evidence" value="ECO:0007669"/>
    <property type="project" value="TreeGrafter"/>
</dbReference>
<dbReference type="AlphaFoldDB" id="F4QKQ1"/>
<feature type="binding site" evidence="13">
    <location>
        <position position="85"/>
    </location>
    <ligand>
        <name>Zn(2+)</name>
        <dbReference type="ChEBI" id="CHEBI:29105"/>
        <note>catalytic</note>
    </ligand>
</feature>
<evidence type="ECO:0000256" key="5">
    <source>
        <dbReference type="ARBA" id="ARBA00018266"/>
    </source>
</evidence>
<dbReference type="InterPro" id="IPR016192">
    <property type="entry name" value="APOBEC/CMP_deaminase_Zn-bd"/>
</dbReference>
<dbReference type="GO" id="GO:0072527">
    <property type="term" value="P:pyrimidine-containing compound metabolic process"/>
    <property type="evidence" value="ECO:0007669"/>
    <property type="project" value="UniProtKB-ARBA"/>
</dbReference>
<sequence length="130" mass="13899">MSQDLFEAARAAMRHSHSPYSNFKVGAALRDEDGRIHAGCNIENVAFPEGICAEGTAIAHLIMAGARQILEVAVIAERRDLVAPCGGCRQKLAEFASPETRVWLCDANGPQKSFTLSELLPAAFATDSLG</sequence>
<dbReference type="OrthoDB" id="9795347at2"/>
<proteinExistence type="inferred from homology"/>
<dbReference type="InterPro" id="IPR002125">
    <property type="entry name" value="CMP_dCMP_dom"/>
</dbReference>
<evidence type="ECO:0000256" key="1">
    <source>
        <dbReference type="ARBA" id="ARBA00001947"/>
    </source>
</evidence>
<dbReference type="eggNOG" id="COG0295">
    <property type="taxonomic scope" value="Bacteria"/>
</dbReference>
<dbReference type="EC" id="3.5.4.5" evidence="4 14"/>
<dbReference type="InterPro" id="IPR006262">
    <property type="entry name" value="Cyt_deam_tetra"/>
</dbReference>
<comment type="function">
    <text evidence="2 14">This enzyme scavenges exogenous and endogenous cytidine and 2'-deoxycytidine for UMP synthesis.</text>
</comment>
<evidence type="ECO:0000256" key="8">
    <source>
        <dbReference type="ARBA" id="ARBA00022833"/>
    </source>
</evidence>
<dbReference type="NCBIfam" id="NF004064">
    <property type="entry name" value="PRK05578.1"/>
    <property type="match status" value="1"/>
</dbReference>
<dbReference type="GO" id="GO:0004126">
    <property type="term" value="F:cytidine deaminase activity"/>
    <property type="evidence" value="ECO:0007669"/>
    <property type="project" value="UniProtKB-UniRule"/>
</dbReference>
<dbReference type="Gene3D" id="3.40.140.10">
    <property type="entry name" value="Cytidine Deaminase, domain 2"/>
    <property type="match status" value="1"/>
</dbReference>
<organism evidence="16 17">
    <name type="scientific">Asticcacaulis biprosthecium C19</name>
    <dbReference type="NCBI Taxonomy" id="715226"/>
    <lineage>
        <taxon>Bacteria</taxon>
        <taxon>Pseudomonadati</taxon>
        <taxon>Pseudomonadota</taxon>
        <taxon>Alphaproteobacteria</taxon>
        <taxon>Caulobacterales</taxon>
        <taxon>Caulobacteraceae</taxon>
        <taxon>Asticcacaulis</taxon>
    </lineage>
</organism>
<dbReference type="InterPro" id="IPR050202">
    <property type="entry name" value="Cyt/Deoxycyt_deaminase"/>
</dbReference>
<comment type="catalytic activity">
    <reaction evidence="10 14">
        <text>2'-deoxycytidine + H2O + H(+) = 2'-deoxyuridine + NH4(+)</text>
        <dbReference type="Rhea" id="RHEA:13433"/>
        <dbReference type="ChEBI" id="CHEBI:15377"/>
        <dbReference type="ChEBI" id="CHEBI:15378"/>
        <dbReference type="ChEBI" id="CHEBI:15698"/>
        <dbReference type="ChEBI" id="CHEBI:16450"/>
        <dbReference type="ChEBI" id="CHEBI:28938"/>
        <dbReference type="EC" id="3.5.4.5"/>
    </reaction>
</comment>
<feature type="active site" description="Proton donor" evidence="12">
    <location>
        <position position="54"/>
    </location>
</feature>
<dbReference type="PROSITE" id="PS51747">
    <property type="entry name" value="CYT_DCMP_DEAMINASES_2"/>
    <property type="match status" value="1"/>
</dbReference>
<dbReference type="GO" id="GO:0055086">
    <property type="term" value="P:nucleobase-containing small molecule metabolic process"/>
    <property type="evidence" value="ECO:0007669"/>
    <property type="project" value="UniProtKB-ARBA"/>
</dbReference>
<dbReference type="PANTHER" id="PTHR11644:SF2">
    <property type="entry name" value="CYTIDINE DEAMINASE"/>
    <property type="match status" value="1"/>
</dbReference>
<evidence type="ECO:0000256" key="9">
    <source>
        <dbReference type="ARBA" id="ARBA00032005"/>
    </source>
</evidence>
<dbReference type="EMBL" id="GL883077">
    <property type="protein sequence ID" value="EGF93353.1"/>
    <property type="molecule type" value="Genomic_DNA"/>
</dbReference>
<dbReference type="InterPro" id="IPR016193">
    <property type="entry name" value="Cytidine_deaminase-like"/>
</dbReference>
<evidence type="ECO:0000256" key="14">
    <source>
        <dbReference type="RuleBase" id="RU364006"/>
    </source>
</evidence>
<reference evidence="17" key="1">
    <citation type="submission" date="2011-03" db="EMBL/GenBank/DDBJ databases">
        <title>Draft genome sequence of Brevundimonas diminuta.</title>
        <authorList>
            <person name="Brown P.J.B."/>
            <person name="Buechlein A."/>
            <person name="Hemmerich C."/>
            <person name="Brun Y.V."/>
        </authorList>
    </citation>
    <scope>NUCLEOTIDE SEQUENCE [LARGE SCALE GENOMIC DNA]</scope>
    <source>
        <strain evidence="17">C19</strain>
    </source>
</reference>
<evidence type="ECO:0000256" key="2">
    <source>
        <dbReference type="ARBA" id="ARBA00003949"/>
    </source>
</evidence>
<dbReference type="STRING" id="715226.ABI_17930"/>